<dbReference type="AlphaFoldDB" id="A0A023EX38"/>
<evidence type="ECO:0000259" key="8">
    <source>
        <dbReference type="PROSITE" id="PS50097"/>
    </source>
</evidence>
<dbReference type="SMART" id="SM00612">
    <property type="entry name" value="Kelch"/>
    <property type="match status" value="3"/>
</dbReference>
<dbReference type="InterPro" id="IPR006652">
    <property type="entry name" value="Kelch_1"/>
</dbReference>
<dbReference type="Pfam" id="PF07707">
    <property type="entry name" value="BACK"/>
    <property type="match status" value="1"/>
</dbReference>
<dbReference type="PROSITE" id="PS50097">
    <property type="entry name" value="BTB"/>
    <property type="match status" value="1"/>
</dbReference>
<dbReference type="PANTHER" id="PTHR24412">
    <property type="entry name" value="KELCH PROTEIN"/>
    <property type="match status" value="1"/>
</dbReference>
<dbReference type="SMART" id="SM00225">
    <property type="entry name" value="BTB"/>
    <property type="match status" value="1"/>
</dbReference>
<dbReference type="CDD" id="cd18186">
    <property type="entry name" value="BTB_POZ_ZBTB_KLHL-like"/>
    <property type="match status" value="1"/>
</dbReference>
<comment type="function">
    <text evidence="7">Probable substrate-specific adapter of an E3 ubiquitin-protein ligase complex which mediates the ubiquitination and subsequent proteasomal degradation of target proteins. May have a role in synapse differentiation and growth.</text>
</comment>
<dbReference type="InterPro" id="IPR011333">
    <property type="entry name" value="SKP1/BTB/POZ_sf"/>
</dbReference>
<dbReference type="GO" id="GO:0003779">
    <property type="term" value="F:actin binding"/>
    <property type="evidence" value="ECO:0007669"/>
    <property type="project" value="UniProtKB-KW"/>
</dbReference>
<dbReference type="Gene3D" id="1.25.40.420">
    <property type="match status" value="1"/>
</dbReference>
<evidence type="ECO:0000256" key="7">
    <source>
        <dbReference type="ARBA" id="ARBA00043912"/>
    </source>
</evidence>
<dbReference type="UniPathway" id="UPA00143"/>
<name>A0A023EX38_TRIIF</name>
<protein>
    <recommendedName>
        <fullName evidence="2">Kelch-like protein diablo</fullName>
    </recommendedName>
</protein>
<sequence length="574" mass="64977">NRFYKTEAFCDVHIHTNTFVIKAHSLILAAVSPYFRAQFSHLIRDPKCATKNVVKIPYDGEVIKDLINYIYTGKLEFTADNICLMMELQDFFQIGPLKFLISEFLNTSLDINNAWTIKREAEFRRYKDVAKNAFNFIKENFGTMIEQKDFLEVPYEQLKECLVSDHLAVPTEDRLLVALTSWVSHHPEERLPLLDSVLAKVEVSRIEDWKATARTVMDLFPDEVHRLSMATWLANAQLRRFSGETRAVDRYKQYASDVLLAIGGIQDKGKTSVGTIECLTALGEPWKPILSRWRGGRANNRPDQDSIVFPVMHTPRRHPSVASTGDTIYVLGGTPNGCELEVYKLKENKWFVLPSFPLGMDIPPAMALIDGHLYASGGLQKSWVIPSSHLWVLYEGSKHWRPLANMKDARTHHTMVALNGALFVLGGFGGGRVATATFEKYDPSLDVWVNLPSMNEPRAYHGCVPLGPHIYLLTHCAVQRYDTQKNIWETMCSSHTAKQDPDEPCPHPVECTRNSVYAAKLNKNLVLSRSRRESLQVYNCATNKSAVWPTLSLLKKTCVALTTIRVPLYSPPPV</sequence>
<dbReference type="Pfam" id="PF00651">
    <property type="entry name" value="BTB"/>
    <property type="match status" value="1"/>
</dbReference>
<evidence type="ECO:0000256" key="4">
    <source>
        <dbReference type="ARBA" id="ARBA00022737"/>
    </source>
</evidence>
<dbReference type="InterPro" id="IPR000210">
    <property type="entry name" value="BTB/POZ_dom"/>
</dbReference>
<dbReference type="Pfam" id="PF01344">
    <property type="entry name" value="Kelch_1"/>
    <property type="match status" value="1"/>
</dbReference>
<keyword evidence="3" id="KW-0880">Kelch repeat</keyword>
<keyword evidence="5" id="KW-0833">Ubl conjugation pathway</keyword>
<keyword evidence="4" id="KW-0677">Repeat</keyword>
<accession>A0A023EX38</accession>
<dbReference type="InterPro" id="IPR011705">
    <property type="entry name" value="BACK"/>
</dbReference>
<dbReference type="SUPFAM" id="SSF117281">
    <property type="entry name" value="Kelch motif"/>
    <property type="match status" value="1"/>
</dbReference>
<feature type="domain" description="BTB" evidence="8">
    <location>
        <begin position="10"/>
        <end position="79"/>
    </location>
</feature>
<dbReference type="EMBL" id="GBBI01004965">
    <property type="protein sequence ID" value="JAC13747.1"/>
    <property type="molecule type" value="mRNA"/>
</dbReference>
<dbReference type="PIRSF" id="PIRSF037037">
    <property type="entry name" value="Kelch-like_protein_gigaxonin"/>
    <property type="match status" value="1"/>
</dbReference>
<dbReference type="SUPFAM" id="SSF54695">
    <property type="entry name" value="POZ domain"/>
    <property type="match status" value="1"/>
</dbReference>
<proteinExistence type="evidence at transcript level"/>
<comment type="pathway">
    <text evidence="1">Protein modification; protein ubiquitination.</text>
</comment>
<evidence type="ECO:0000256" key="5">
    <source>
        <dbReference type="ARBA" id="ARBA00022786"/>
    </source>
</evidence>
<dbReference type="PANTHER" id="PTHR24412:SF489">
    <property type="entry name" value="RING FINGER DOMAIN AND KELCH REPEAT-CONTAINING PROTEIN DDB_G0271372"/>
    <property type="match status" value="1"/>
</dbReference>
<dbReference type="Gene3D" id="3.30.710.10">
    <property type="entry name" value="Potassium Channel Kv1.1, Chain A"/>
    <property type="match status" value="1"/>
</dbReference>
<evidence type="ECO:0000256" key="2">
    <source>
        <dbReference type="ARBA" id="ARBA00013699"/>
    </source>
</evidence>
<organism evidence="9">
    <name type="scientific">Triatoma infestans</name>
    <name type="common">Assassin bug</name>
    <dbReference type="NCBI Taxonomy" id="30076"/>
    <lineage>
        <taxon>Eukaryota</taxon>
        <taxon>Metazoa</taxon>
        <taxon>Ecdysozoa</taxon>
        <taxon>Arthropoda</taxon>
        <taxon>Hexapoda</taxon>
        <taxon>Insecta</taxon>
        <taxon>Pterygota</taxon>
        <taxon>Neoptera</taxon>
        <taxon>Paraneoptera</taxon>
        <taxon>Hemiptera</taxon>
        <taxon>Heteroptera</taxon>
        <taxon>Panheteroptera</taxon>
        <taxon>Cimicomorpha</taxon>
        <taxon>Reduviidae</taxon>
        <taxon>Triatominae</taxon>
        <taxon>Triatoma</taxon>
    </lineage>
</organism>
<evidence type="ECO:0000256" key="6">
    <source>
        <dbReference type="ARBA" id="ARBA00023203"/>
    </source>
</evidence>
<evidence type="ECO:0000256" key="3">
    <source>
        <dbReference type="ARBA" id="ARBA00022441"/>
    </source>
</evidence>
<dbReference type="InterPro" id="IPR015915">
    <property type="entry name" value="Kelch-typ_b-propeller"/>
</dbReference>
<evidence type="ECO:0000256" key="1">
    <source>
        <dbReference type="ARBA" id="ARBA00004906"/>
    </source>
</evidence>
<dbReference type="Gene3D" id="2.120.10.80">
    <property type="entry name" value="Kelch-type beta propeller"/>
    <property type="match status" value="1"/>
</dbReference>
<reference evidence="9" key="1">
    <citation type="journal article" date="2014" name="PLoS Negl. Trop. Dis.">
        <title>An updated insight into the Sialotranscriptome of Triatoma infestans: developmental stage and geographic variations.</title>
        <authorList>
            <person name="Schwarz A."/>
            <person name="Medrano-Mercado N."/>
            <person name="Schaub G.A."/>
            <person name="Struchiner C.J."/>
            <person name="Bargues M.D."/>
            <person name="Levy M.Z."/>
            <person name="Ribeiro J.M."/>
        </authorList>
    </citation>
    <scope>NUCLEOTIDE SEQUENCE</scope>
    <source>
        <strain evidence="9">Chile</strain>
        <tissue evidence="9">Salivary glands</tissue>
    </source>
</reference>
<keyword evidence="6" id="KW-0009">Actin-binding</keyword>
<dbReference type="InterPro" id="IPR017096">
    <property type="entry name" value="BTB-kelch_protein"/>
</dbReference>
<evidence type="ECO:0000313" key="9">
    <source>
        <dbReference type="EMBL" id="JAC13747.1"/>
    </source>
</evidence>
<dbReference type="SMART" id="SM00875">
    <property type="entry name" value="BACK"/>
    <property type="match status" value="1"/>
</dbReference>
<dbReference type="GO" id="GO:0016567">
    <property type="term" value="P:protein ubiquitination"/>
    <property type="evidence" value="ECO:0007669"/>
    <property type="project" value="UniProtKB-UniPathway"/>
</dbReference>
<feature type="non-terminal residue" evidence="9">
    <location>
        <position position="1"/>
    </location>
</feature>